<dbReference type="EMBL" id="BKCJ011391014">
    <property type="protein sequence ID" value="GFD29028.1"/>
    <property type="molecule type" value="Genomic_DNA"/>
</dbReference>
<sequence length="56" mass="6366">SMAIPGSPIGYKKRQPTMEGLDYTQPEDTKMEGYYHMGEPHTEVAQETQMHAQLLL</sequence>
<reference evidence="2" key="1">
    <citation type="journal article" date="2019" name="Sci. Rep.">
        <title>Draft genome of Tanacetum cinerariifolium, the natural source of mosquito coil.</title>
        <authorList>
            <person name="Yamashiro T."/>
            <person name="Shiraishi A."/>
            <person name="Satake H."/>
            <person name="Nakayama K."/>
        </authorList>
    </citation>
    <scope>NUCLEOTIDE SEQUENCE</scope>
</reference>
<proteinExistence type="predicted"/>
<feature type="non-terminal residue" evidence="2">
    <location>
        <position position="1"/>
    </location>
</feature>
<feature type="region of interest" description="Disordered" evidence="1">
    <location>
        <begin position="1"/>
        <end position="25"/>
    </location>
</feature>
<evidence type="ECO:0000313" key="2">
    <source>
        <dbReference type="EMBL" id="GFD29028.1"/>
    </source>
</evidence>
<protein>
    <submittedName>
        <fullName evidence="2">Uncharacterized protein</fullName>
    </submittedName>
</protein>
<comment type="caution">
    <text evidence="2">The sequence shown here is derived from an EMBL/GenBank/DDBJ whole genome shotgun (WGS) entry which is preliminary data.</text>
</comment>
<organism evidence="2">
    <name type="scientific">Tanacetum cinerariifolium</name>
    <name type="common">Dalmatian daisy</name>
    <name type="synonym">Chrysanthemum cinerariifolium</name>
    <dbReference type="NCBI Taxonomy" id="118510"/>
    <lineage>
        <taxon>Eukaryota</taxon>
        <taxon>Viridiplantae</taxon>
        <taxon>Streptophyta</taxon>
        <taxon>Embryophyta</taxon>
        <taxon>Tracheophyta</taxon>
        <taxon>Spermatophyta</taxon>
        <taxon>Magnoliopsida</taxon>
        <taxon>eudicotyledons</taxon>
        <taxon>Gunneridae</taxon>
        <taxon>Pentapetalae</taxon>
        <taxon>asterids</taxon>
        <taxon>campanulids</taxon>
        <taxon>Asterales</taxon>
        <taxon>Asteraceae</taxon>
        <taxon>Asteroideae</taxon>
        <taxon>Anthemideae</taxon>
        <taxon>Anthemidinae</taxon>
        <taxon>Tanacetum</taxon>
    </lineage>
</organism>
<dbReference type="AlphaFoldDB" id="A0A699V5B7"/>
<accession>A0A699V5B7</accession>
<name>A0A699V5B7_TANCI</name>
<evidence type="ECO:0000256" key="1">
    <source>
        <dbReference type="SAM" id="MobiDB-lite"/>
    </source>
</evidence>
<gene>
    <name evidence="2" type="ORF">Tci_900997</name>
</gene>